<protein>
    <submittedName>
        <fullName evidence="2">Thiol-disulfide isomerase</fullName>
    </submittedName>
</protein>
<dbReference type="PANTHER" id="PTHR42852:SF17">
    <property type="entry name" value="THIOREDOXIN-LIKE PROTEIN HI_1115"/>
    <property type="match status" value="1"/>
</dbReference>
<evidence type="ECO:0000259" key="1">
    <source>
        <dbReference type="PROSITE" id="PS51352"/>
    </source>
</evidence>
<dbReference type="Pfam" id="PF00578">
    <property type="entry name" value="AhpC-TSA"/>
    <property type="match status" value="1"/>
</dbReference>
<name>U3TGA8_9CREN</name>
<dbReference type="SUPFAM" id="SSF52833">
    <property type="entry name" value="Thioredoxin-like"/>
    <property type="match status" value="1"/>
</dbReference>
<dbReference type="eggNOG" id="arCOG06181">
    <property type="taxonomic scope" value="Archaea"/>
</dbReference>
<dbReference type="InterPro" id="IPR050553">
    <property type="entry name" value="Thioredoxin_ResA/DsbE_sf"/>
</dbReference>
<dbReference type="GO" id="GO:0016853">
    <property type="term" value="F:isomerase activity"/>
    <property type="evidence" value="ECO:0007669"/>
    <property type="project" value="UniProtKB-KW"/>
</dbReference>
<sequence length="194" mass="21372">MLAVLPARRIFALAAAMILLVTAGYTAYNIVKTPESNSQPGKAAELGHIDFKTIDGETVSLADVEGRVVILWFMAAWCPSCVYMADVLNSLHDEYDGITIIAVDFWTKESLEVLGLNKPGYPPPDSPEMFRRFVNSYGDPTWILVMDDGTLVKRFDVKSIDYIVIMDRSGNILYTGAAPSLAELESVIKNFLTG</sequence>
<dbReference type="STRING" id="1198449.ACAM_1601"/>
<dbReference type="InterPro" id="IPR036249">
    <property type="entry name" value="Thioredoxin-like_sf"/>
</dbReference>
<dbReference type="InterPro" id="IPR000866">
    <property type="entry name" value="AhpC/TSA"/>
</dbReference>
<keyword evidence="3" id="KW-1185">Reference proteome</keyword>
<dbReference type="GO" id="GO:0016491">
    <property type="term" value="F:oxidoreductase activity"/>
    <property type="evidence" value="ECO:0007669"/>
    <property type="project" value="InterPro"/>
</dbReference>
<gene>
    <name evidence="2" type="ORF">ACAM_1601</name>
</gene>
<dbReference type="AlphaFoldDB" id="U3TGA8"/>
<keyword evidence="2" id="KW-0413">Isomerase</keyword>
<dbReference type="PANTHER" id="PTHR42852">
    <property type="entry name" value="THIOL:DISULFIDE INTERCHANGE PROTEIN DSBE"/>
    <property type="match status" value="1"/>
</dbReference>
<feature type="domain" description="Thioredoxin" evidence="1">
    <location>
        <begin position="38"/>
        <end position="193"/>
    </location>
</feature>
<evidence type="ECO:0000313" key="2">
    <source>
        <dbReference type="EMBL" id="BAN91070.1"/>
    </source>
</evidence>
<dbReference type="GO" id="GO:0016209">
    <property type="term" value="F:antioxidant activity"/>
    <property type="evidence" value="ECO:0007669"/>
    <property type="project" value="InterPro"/>
</dbReference>
<organism evidence="2 3">
    <name type="scientific">Aeropyrum camini SY1 = JCM 12091</name>
    <dbReference type="NCBI Taxonomy" id="1198449"/>
    <lineage>
        <taxon>Archaea</taxon>
        <taxon>Thermoproteota</taxon>
        <taxon>Thermoprotei</taxon>
        <taxon>Desulfurococcales</taxon>
        <taxon>Desulfurococcaceae</taxon>
        <taxon>Aeropyrum</taxon>
    </lineage>
</organism>
<dbReference type="CDD" id="cd02966">
    <property type="entry name" value="TlpA_like_family"/>
    <property type="match status" value="1"/>
</dbReference>
<dbReference type="Proteomes" id="UP000016887">
    <property type="component" value="Chromosome"/>
</dbReference>
<reference evidence="2 3" key="1">
    <citation type="journal article" date="2013" name="Appl. Environ. Microbiol.">
        <title>Variation of the Virus-Related Elements within Syntenic Genomes of the Hyperthermophilic Archaeon Aeropyrum.</title>
        <authorList>
            <person name="Daifuku T."/>
            <person name="Yoshida T."/>
            <person name="Kitamura T."/>
            <person name="Kawaichi S."/>
            <person name="Inoue T."/>
            <person name="Nomura K."/>
            <person name="Yoshida Y."/>
            <person name="Kuno S."/>
            <person name="Sako Y."/>
        </authorList>
    </citation>
    <scope>NUCLEOTIDE SEQUENCE [LARGE SCALE GENOMIC DNA]</scope>
    <source>
        <strain evidence="2 3">SY1</strain>
    </source>
</reference>
<dbReference type="Gene3D" id="3.40.30.10">
    <property type="entry name" value="Glutaredoxin"/>
    <property type="match status" value="1"/>
</dbReference>
<accession>U3TGA8</accession>
<proteinExistence type="predicted"/>
<dbReference type="InterPro" id="IPR013766">
    <property type="entry name" value="Thioredoxin_domain"/>
</dbReference>
<dbReference type="KEGG" id="acj:ACAM_1601"/>
<dbReference type="PROSITE" id="PS51352">
    <property type="entry name" value="THIOREDOXIN_2"/>
    <property type="match status" value="1"/>
</dbReference>
<dbReference type="EMBL" id="AP012489">
    <property type="protein sequence ID" value="BAN91070.1"/>
    <property type="molecule type" value="Genomic_DNA"/>
</dbReference>
<evidence type="ECO:0000313" key="3">
    <source>
        <dbReference type="Proteomes" id="UP000016887"/>
    </source>
</evidence>